<dbReference type="GO" id="GO:0003700">
    <property type="term" value="F:DNA-binding transcription factor activity"/>
    <property type="evidence" value="ECO:0007669"/>
    <property type="project" value="TreeGrafter"/>
</dbReference>
<evidence type="ECO:0000313" key="8">
    <source>
        <dbReference type="Proteomes" id="UP000275024"/>
    </source>
</evidence>
<evidence type="ECO:0000313" key="5">
    <source>
        <dbReference type="EMBL" id="RKN10890.1"/>
    </source>
</evidence>
<protein>
    <submittedName>
        <fullName evidence="5">LacI family transcriptional regulator</fullName>
    </submittedName>
</protein>
<feature type="domain" description="HTH lacI-type" evidence="4">
    <location>
        <begin position="11"/>
        <end position="65"/>
    </location>
</feature>
<dbReference type="Proteomes" id="UP000275024">
    <property type="component" value="Unassembled WGS sequence"/>
</dbReference>
<keyword evidence="3" id="KW-0804">Transcription</keyword>
<proteinExistence type="predicted"/>
<sequence>MSDRPSPRPSPTLEDVARAAGVSRATVSRVINQIRNVDPLIQAVVRQAIEETGYVPNRAARSLVTRRAGAVALVVSGAGEDGDSDEQLLTDPFFGRVATGVVNFLRPLGIHPVVMLADSTDSRDQVVADLRRGTADGALLVSTHSADTLPLDLLEAQLPTVVFARPPGPQRVSFVDLAHYDGGRIAAEHLVSIGRRFLTAISGPFDVMASQERLAGFREAAARHGQPYVPVHVGRFTQESGEWGMKALLAENPKLDAVFAANDLMGQGAVHVLREHGKRVPEDVAVVGFDDSSAATASRPALTTVRQPVEDMAAEMARLLLDHLERPEAGPSSVIFEPTLVRRQSA</sequence>
<dbReference type="InterPro" id="IPR028082">
    <property type="entry name" value="Peripla_BP_I"/>
</dbReference>
<gene>
    <name evidence="6" type="ORF">D7318_07865</name>
    <name evidence="5" type="ORF">D7319_07010</name>
</gene>
<evidence type="ECO:0000313" key="6">
    <source>
        <dbReference type="EMBL" id="RKN25154.1"/>
    </source>
</evidence>
<dbReference type="SMART" id="SM00354">
    <property type="entry name" value="HTH_LACI"/>
    <property type="match status" value="1"/>
</dbReference>
<dbReference type="RefSeq" id="WP_120696160.1">
    <property type="nucleotide sequence ID" value="NZ_RBDX01000004.1"/>
</dbReference>
<dbReference type="Pfam" id="PF13377">
    <property type="entry name" value="Peripla_BP_3"/>
    <property type="match status" value="1"/>
</dbReference>
<dbReference type="PRINTS" id="PR00036">
    <property type="entry name" value="HTHLACI"/>
</dbReference>
<dbReference type="Gene3D" id="1.10.260.40">
    <property type="entry name" value="lambda repressor-like DNA-binding domains"/>
    <property type="match status" value="1"/>
</dbReference>
<dbReference type="CDD" id="cd01392">
    <property type="entry name" value="HTH_LacI"/>
    <property type="match status" value="1"/>
</dbReference>
<accession>A0A3A9WDP5</accession>
<dbReference type="InterPro" id="IPR010982">
    <property type="entry name" value="Lambda_DNA-bd_dom_sf"/>
</dbReference>
<dbReference type="CDD" id="cd06267">
    <property type="entry name" value="PBP1_LacI_sugar_binding-like"/>
    <property type="match status" value="1"/>
</dbReference>
<evidence type="ECO:0000256" key="2">
    <source>
        <dbReference type="ARBA" id="ARBA00023125"/>
    </source>
</evidence>
<dbReference type="AlphaFoldDB" id="A0A3A9WDP5"/>
<dbReference type="InterPro" id="IPR046335">
    <property type="entry name" value="LacI/GalR-like_sensor"/>
</dbReference>
<evidence type="ECO:0000256" key="3">
    <source>
        <dbReference type="ARBA" id="ARBA00023163"/>
    </source>
</evidence>
<keyword evidence="7" id="KW-1185">Reference proteome</keyword>
<keyword evidence="1" id="KW-0805">Transcription regulation</keyword>
<dbReference type="PROSITE" id="PS50932">
    <property type="entry name" value="HTH_LACI_2"/>
    <property type="match status" value="1"/>
</dbReference>
<dbReference type="PANTHER" id="PTHR30146:SF109">
    <property type="entry name" value="HTH-TYPE TRANSCRIPTIONAL REGULATOR GALS"/>
    <property type="match status" value="1"/>
</dbReference>
<dbReference type="EMBL" id="RBDY01000004">
    <property type="protein sequence ID" value="RKN25154.1"/>
    <property type="molecule type" value="Genomic_DNA"/>
</dbReference>
<dbReference type="InterPro" id="IPR000843">
    <property type="entry name" value="HTH_LacI"/>
</dbReference>
<name>A0A3A9WDP5_9ACTN</name>
<keyword evidence="2" id="KW-0238">DNA-binding</keyword>
<dbReference type="Pfam" id="PF00356">
    <property type="entry name" value="LacI"/>
    <property type="match status" value="1"/>
</dbReference>
<dbReference type="PROSITE" id="PS00356">
    <property type="entry name" value="HTH_LACI_1"/>
    <property type="match status" value="1"/>
</dbReference>
<comment type="caution">
    <text evidence="5">The sequence shown here is derived from an EMBL/GenBank/DDBJ whole genome shotgun (WGS) entry which is preliminary data.</text>
</comment>
<dbReference type="SUPFAM" id="SSF53822">
    <property type="entry name" value="Periplasmic binding protein-like I"/>
    <property type="match status" value="1"/>
</dbReference>
<dbReference type="GO" id="GO:0000976">
    <property type="term" value="F:transcription cis-regulatory region binding"/>
    <property type="evidence" value="ECO:0007669"/>
    <property type="project" value="TreeGrafter"/>
</dbReference>
<dbReference type="OrthoDB" id="4268837at2"/>
<reference evidence="7 8" key="1">
    <citation type="submission" date="2018-09" db="EMBL/GenBank/DDBJ databases">
        <title>Streptomyces sp. nov. DS1-2, an endophytic actinomycete isolated from roots of Dendrobium scabrilingue.</title>
        <authorList>
            <person name="Kuncharoen N."/>
            <person name="Kudo T."/>
            <person name="Ohkuma M."/>
            <person name="Yuki M."/>
            <person name="Tanasupawat S."/>
        </authorList>
    </citation>
    <scope>NUCLEOTIDE SEQUENCE [LARGE SCALE GENOMIC DNA]</scope>
    <source>
        <strain evidence="5 8">AZ1-7</strain>
        <strain evidence="6 7">DS1-2</strain>
    </source>
</reference>
<organism evidence="5 8">
    <name type="scientific">Streptomyces radicis</name>
    <dbReference type="NCBI Taxonomy" id="1750517"/>
    <lineage>
        <taxon>Bacteria</taxon>
        <taxon>Bacillati</taxon>
        <taxon>Actinomycetota</taxon>
        <taxon>Actinomycetes</taxon>
        <taxon>Kitasatosporales</taxon>
        <taxon>Streptomycetaceae</taxon>
        <taxon>Streptomyces</taxon>
    </lineage>
</organism>
<dbReference type="Gene3D" id="3.40.50.2300">
    <property type="match status" value="2"/>
</dbReference>
<dbReference type="Proteomes" id="UP000268652">
    <property type="component" value="Unassembled WGS sequence"/>
</dbReference>
<evidence type="ECO:0000259" key="4">
    <source>
        <dbReference type="PROSITE" id="PS50932"/>
    </source>
</evidence>
<dbReference type="EMBL" id="RBDX01000004">
    <property type="protein sequence ID" value="RKN10890.1"/>
    <property type="molecule type" value="Genomic_DNA"/>
</dbReference>
<evidence type="ECO:0000256" key="1">
    <source>
        <dbReference type="ARBA" id="ARBA00023015"/>
    </source>
</evidence>
<dbReference type="SUPFAM" id="SSF47413">
    <property type="entry name" value="lambda repressor-like DNA-binding domains"/>
    <property type="match status" value="1"/>
</dbReference>
<dbReference type="PANTHER" id="PTHR30146">
    <property type="entry name" value="LACI-RELATED TRANSCRIPTIONAL REPRESSOR"/>
    <property type="match status" value="1"/>
</dbReference>
<evidence type="ECO:0000313" key="7">
    <source>
        <dbReference type="Proteomes" id="UP000268652"/>
    </source>
</evidence>